<evidence type="ECO:0000313" key="4">
    <source>
        <dbReference type="Proteomes" id="UP000005307"/>
    </source>
</evidence>
<evidence type="ECO:0000256" key="1">
    <source>
        <dbReference type="ARBA" id="ARBA00005953"/>
    </source>
</evidence>
<organism evidence="3 4">
    <name type="scientific">Octadecabacter antarcticus 307</name>
    <dbReference type="NCBI Taxonomy" id="391626"/>
    <lineage>
        <taxon>Bacteria</taxon>
        <taxon>Pseudomonadati</taxon>
        <taxon>Pseudomonadota</taxon>
        <taxon>Alphaproteobacteria</taxon>
        <taxon>Rhodobacterales</taxon>
        <taxon>Roseobacteraceae</taxon>
        <taxon>Octadecabacter</taxon>
    </lineage>
</organism>
<proteinExistence type="inferred from homology"/>
<dbReference type="Pfam" id="PF13279">
    <property type="entry name" value="4HBT_2"/>
    <property type="match status" value="1"/>
</dbReference>
<dbReference type="PANTHER" id="PTHR31793:SF27">
    <property type="entry name" value="NOVEL THIOESTERASE SUPERFAMILY DOMAIN AND SAPOSIN A-TYPE DOMAIN CONTAINING PROTEIN (0610012H03RIK)"/>
    <property type="match status" value="1"/>
</dbReference>
<dbReference type="Proteomes" id="UP000005307">
    <property type="component" value="Chromosome"/>
</dbReference>
<sequence length="190" mass="21643">MGYMGRQRLRARALDWRSQARDHGLQGRDHRHSRIVTPFLTPLDADALRSVGVSDPWSYGMADRVRFGEIDALNHVNNVVYLRWYETLRVNYLHDYGIYEDAGPDPKFVVKTVGLDYKAEVHRGANYINVARTTQMRNTSFTMHYATFIDGRITTTGDAVIVLLNADNSKRALPDALRQTFITRDGAVQA</sequence>
<dbReference type="CDD" id="cd00586">
    <property type="entry name" value="4HBT"/>
    <property type="match status" value="1"/>
</dbReference>
<comment type="similarity">
    <text evidence="1">Belongs to the 4-hydroxybenzoyl-CoA thioesterase family.</text>
</comment>
<keyword evidence="4" id="KW-1185">Reference proteome</keyword>
<dbReference type="AlphaFoldDB" id="M9R801"/>
<dbReference type="HOGENOM" id="CLU_101141_2_3_5"/>
<dbReference type="InterPro" id="IPR050563">
    <property type="entry name" value="4-hydroxybenzoyl-CoA_TE"/>
</dbReference>
<evidence type="ECO:0000313" key="3">
    <source>
        <dbReference type="EMBL" id="AGI67898.1"/>
    </source>
</evidence>
<dbReference type="KEGG" id="oat:OAN307_c22740"/>
<dbReference type="InterPro" id="IPR029069">
    <property type="entry name" value="HotDog_dom_sf"/>
</dbReference>
<name>M9R801_9RHOB</name>
<dbReference type="SUPFAM" id="SSF54637">
    <property type="entry name" value="Thioesterase/thiol ester dehydrase-isomerase"/>
    <property type="match status" value="1"/>
</dbReference>
<gene>
    <name evidence="3" type="ORF">OAN307_c22740</name>
</gene>
<accession>M9R801</accession>
<reference evidence="3 4" key="1">
    <citation type="journal article" date="2013" name="PLoS ONE">
        <title>Poles Apart: Arctic and Antarctic Octadecabacter strains Share High Genome Plasticity and a New Type of Xanthorhodopsin.</title>
        <authorList>
            <person name="Vollmers J."/>
            <person name="Voget S."/>
            <person name="Dietrich S."/>
            <person name="Gollnow K."/>
            <person name="Smits M."/>
            <person name="Meyer K."/>
            <person name="Brinkhoff T."/>
            <person name="Simon M."/>
            <person name="Daniel R."/>
        </authorList>
    </citation>
    <scope>NUCLEOTIDE SEQUENCE [LARGE SCALE GENOMIC DNA]</scope>
    <source>
        <strain evidence="3 4">307</strain>
    </source>
</reference>
<evidence type="ECO:0000256" key="2">
    <source>
        <dbReference type="ARBA" id="ARBA00022801"/>
    </source>
</evidence>
<keyword evidence="2" id="KW-0378">Hydrolase</keyword>
<protein>
    <recommendedName>
        <fullName evidence="5">Thioesterase</fullName>
    </recommendedName>
</protein>
<dbReference type="GO" id="GO:0047617">
    <property type="term" value="F:fatty acyl-CoA hydrolase activity"/>
    <property type="evidence" value="ECO:0007669"/>
    <property type="project" value="TreeGrafter"/>
</dbReference>
<dbReference type="PANTHER" id="PTHR31793">
    <property type="entry name" value="4-HYDROXYBENZOYL-COA THIOESTERASE FAMILY MEMBER"/>
    <property type="match status" value="1"/>
</dbReference>
<dbReference type="STRING" id="391626.OAN307_c22740"/>
<evidence type="ECO:0008006" key="5">
    <source>
        <dbReference type="Google" id="ProtNLM"/>
    </source>
</evidence>
<dbReference type="EMBL" id="CP003740">
    <property type="protein sequence ID" value="AGI67898.1"/>
    <property type="molecule type" value="Genomic_DNA"/>
</dbReference>
<dbReference type="eggNOG" id="COG0824">
    <property type="taxonomic scope" value="Bacteria"/>
</dbReference>
<dbReference type="Gene3D" id="3.10.129.10">
    <property type="entry name" value="Hotdog Thioesterase"/>
    <property type="match status" value="1"/>
</dbReference>